<feature type="region of interest" description="Disordered" evidence="4">
    <location>
        <begin position="123"/>
        <end position="151"/>
    </location>
</feature>
<feature type="region of interest" description="Disordered" evidence="4">
    <location>
        <begin position="231"/>
        <end position="278"/>
    </location>
</feature>
<dbReference type="PANTHER" id="PTHR22966:SF61">
    <property type="entry name" value="2-AMINOETHANETHIOL DIOXYGENASE"/>
    <property type="match status" value="1"/>
</dbReference>
<keyword evidence="1" id="KW-0479">Metal-binding</keyword>
<dbReference type="GO" id="GO:0046872">
    <property type="term" value="F:metal ion binding"/>
    <property type="evidence" value="ECO:0007669"/>
    <property type="project" value="UniProtKB-KW"/>
</dbReference>
<dbReference type="InterPro" id="IPR014710">
    <property type="entry name" value="RmlC-like_jellyroll"/>
</dbReference>
<feature type="compositionally biased region" description="Low complexity" evidence="4">
    <location>
        <begin position="268"/>
        <end position="278"/>
    </location>
</feature>
<dbReference type="InterPro" id="IPR012864">
    <property type="entry name" value="PCO/ADO"/>
</dbReference>
<dbReference type="Pfam" id="PF07847">
    <property type="entry name" value="PCO_ADO"/>
    <property type="match status" value="1"/>
</dbReference>
<keyword evidence="2" id="KW-0560">Oxidoreductase</keyword>
<evidence type="ECO:0000313" key="5">
    <source>
        <dbReference type="EMBL" id="ORY50417.1"/>
    </source>
</evidence>
<evidence type="ECO:0000256" key="1">
    <source>
        <dbReference type="ARBA" id="ARBA00022723"/>
    </source>
</evidence>
<dbReference type="Proteomes" id="UP000193642">
    <property type="component" value="Unassembled WGS sequence"/>
</dbReference>
<sequence>MLLTAIGLVAHELFTNPSERAADLEEALTLLLERLTPAMLKLEKPPSSPIEYSNIYDCPAFNIAAFVIRKGETMPIHDHPNMTVFTKLIHGDLHVKTFELMDETGPVRRARVITDKICTASTTTPSNSFTSSSNQHSSPSAHPPSPALTHASEPYSTETIFKIFPSDGPNLHSYSAVSDYAIIVDIMGPPYAVGEREITYFKEVPLSNNNTTEFVVENGSTPSSAALFDSFSSSSSDSCIPTTGSVKRKRSETGLSDDAADQVVAKKQTSSSQNSNSSTVVSTFNQHYCRKGALVSPTNSAKSFDDMCSAAKCIHESNGGSNASFCQLQVDPSGEMEVTEKEYQGLPVRDFLKLLEIAHLNGKDRVVETLKICDRIGKTFDRLVASLVVAQS</sequence>
<dbReference type="InterPro" id="IPR011051">
    <property type="entry name" value="RmlC_Cupin_sf"/>
</dbReference>
<dbReference type="OrthoDB" id="271433at2759"/>
<feature type="compositionally biased region" description="Low complexity" evidence="4">
    <location>
        <begin position="123"/>
        <end position="140"/>
    </location>
</feature>
<dbReference type="GO" id="GO:0016702">
    <property type="term" value="F:oxidoreductase activity, acting on single donors with incorporation of molecular oxygen, incorporation of two atoms of oxygen"/>
    <property type="evidence" value="ECO:0007669"/>
    <property type="project" value="InterPro"/>
</dbReference>
<keyword evidence="3" id="KW-0408">Iron</keyword>
<keyword evidence="6" id="KW-1185">Reference proteome</keyword>
<name>A0A1Y2CTX6_9FUNG</name>
<evidence type="ECO:0000313" key="6">
    <source>
        <dbReference type="Proteomes" id="UP000193642"/>
    </source>
</evidence>
<dbReference type="EMBL" id="MCGO01000007">
    <property type="protein sequence ID" value="ORY50417.1"/>
    <property type="molecule type" value="Genomic_DNA"/>
</dbReference>
<reference evidence="5 6" key="1">
    <citation type="submission" date="2016-07" db="EMBL/GenBank/DDBJ databases">
        <title>Pervasive Adenine N6-methylation of Active Genes in Fungi.</title>
        <authorList>
            <consortium name="DOE Joint Genome Institute"/>
            <person name="Mondo S.J."/>
            <person name="Dannebaum R.O."/>
            <person name="Kuo R.C."/>
            <person name="Labutti K."/>
            <person name="Haridas S."/>
            <person name="Kuo A."/>
            <person name="Salamov A."/>
            <person name="Ahrendt S.R."/>
            <person name="Lipzen A."/>
            <person name="Sullivan W."/>
            <person name="Andreopoulos W.B."/>
            <person name="Clum A."/>
            <person name="Lindquist E."/>
            <person name="Daum C."/>
            <person name="Ramamoorthy G.K."/>
            <person name="Gryganskyi A."/>
            <person name="Culley D."/>
            <person name="Magnuson J.K."/>
            <person name="James T.Y."/>
            <person name="O'Malley M.A."/>
            <person name="Stajich J.E."/>
            <person name="Spatafora J.W."/>
            <person name="Visel A."/>
            <person name="Grigoriev I.V."/>
        </authorList>
    </citation>
    <scope>NUCLEOTIDE SEQUENCE [LARGE SCALE GENOMIC DNA]</scope>
    <source>
        <strain evidence="5 6">JEL800</strain>
    </source>
</reference>
<organism evidence="5 6">
    <name type="scientific">Rhizoclosmatium globosum</name>
    <dbReference type="NCBI Taxonomy" id="329046"/>
    <lineage>
        <taxon>Eukaryota</taxon>
        <taxon>Fungi</taxon>
        <taxon>Fungi incertae sedis</taxon>
        <taxon>Chytridiomycota</taxon>
        <taxon>Chytridiomycota incertae sedis</taxon>
        <taxon>Chytridiomycetes</taxon>
        <taxon>Chytridiales</taxon>
        <taxon>Chytriomycetaceae</taxon>
        <taxon>Rhizoclosmatium</taxon>
    </lineage>
</organism>
<dbReference type="SUPFAM" id="SSF51182">
    <property type="entry name" value="RmlC-like cupins"/>
    <property type="match status" value="1"/>
</dbReference>
<comment type="caution">
    <text evidence="5">The sequence shown here is derived from an EMBL/GenBank/DDBJ whole genome shotgun (WGS) entry which is preliminary data.</text>
</comment>
<gene>
    <name evidence="5" type="ORF">BCR33DRAFT_528735</name>
</gene>
<protein>
    <submittedName>
        <fullName evidence="5">Uncharacterized protein</fullName>
    </submittedName>
</protein>
<evidence type="ECO:0000256" key="2">
    <source>
        <dbReference type="ARBA" id="ARBA00023002"/>
    </source>
</evidence>
<accession>A0A1Y2CTX6</accession>
<evidence type="ECO:0000256" key="4">
    <source>
        <dbReference type="SAM" id="MobiDB-lite"/>
    </source>
</evidence>
<dbReference type="AlphaFoldDB" id="A0A1Y2CTX6"/>
<dbReference type="Gene3D" id="2.60.120.10">
    <property type="entry name" value="Jelly Rolls"/>
    <property type="match status" value="1"/>
</dbReference>
<proteinExistence type="predicted"/>
<dbReference type="STRING" id="329046.A0A1Y2CTX6"/>
<evidence type="ECO:0000256" key="3">
    <source>
        <dbReference type="ARBA" id="ARBA00023004"/>
    </source>
</evidence>
<dbReference type="PANTHER" id="PTHR22966">
    <property type="entry name" value="2-AMINOETHANETHIOL DIOXYGENASE"/>
    <property type="match status" value="1"/>
</dbReference>